<keyword evidence="3 6" id="KW-1133">Transmembrane helix</keyword>
<evidence type="ECO:0000313" key="7">
    <source>
        <dbReference type="EMBL" id="CEH17918.1"/>
    </source>
</evidence>
<feature type="compositionally biased region" description="Low complexity" evidence="5">
    <location>
        <begin position="154"/>
        <end position="169"/>
    </location>
</feature>
<evidence type="ECO:0000256" key="3">
    <source>
        <dbReference type="ARBA" id="ARBA00022989"/>
    </source>
</evidence>
<keyword evidence="2 6" id="KW-0812">Transmembrane</keyword>
<feature type="region of interest" description="Disordered" evidence="5">
    <location>
        <begin position="1"/>
        <end position="180"/>
    </location>
</feature>
<dbReference type="GO" id="GO:0071944">
    <property type="term" value="C:cell periphery"/>
    <property type="evidence" value="ECO:0007669"/>
    <property type="project" value="UniProtKB-ARBA"/>
</dbReference>
<evidence type="ECO:0000313" key="8">
    <source>
        <dbReference type="Proteomes" id="UP000054845"/>
    </source>
</evidence>
<sequence length="562" mass="57013">MSQAITPQEAIANGAAPSSALGQGGKDAAGILNPANTPPVTPTGSHNTGTVDSGAAKKAATGTTPSPDSTPSDASATTPNTDPKTSPTTPSSPTTGSTSPNSPSAGSNQNGGQGSGSEHTPITFLPSPTPAPTSTSSTFAPLQTSTGLPLPNLTSSSTFAPSSTSASMTQMPNMTATSSIPSLSTSYATVSSTSDGNVVLVTQTSVATAGALPPTGGGSEINLGAIIGGIAGGIAGLILLTYLILLPVRRRARKQREVEWLAFEADHKPTDNSAEALFGRPATNAGLSADEDLSQVEMKNLGSDDNVVQYGHSDAHGSDAYGPNLAGQGLSHMRSMDSHMYPHNGARSAPGWSAHGDEQVAPDPQQYGYDPTYGGYDAYGGYYDAGQQPPPASYDAHGPGYEVMMPPSQEYGGNSLSAHSSPATGPVHVTGPGGLGYSTSVNARTGAGGHSLSNSISMRSMSNQPHAQAYSNDMPMMEHSNSSAAHLARQASAGTAYSYPSDHQHNARPPIPQRSGTTLNVVQPAGGRYGPHHGGELSRSGTPDDTALEPPRGPLHVVNNGE</sequence>
<keyword evidence="8" id="KW-1185">Reference proteome</keyword>
<evidence type="ECO:0000256" key="6">
    <source>
        <dbReference type="SAM" id="Phobius"/>
    </source>
</evidence>
<feature type="compositionally biased region" description="Polar residues" evidence="5">
    <location>
        <begin position="170"/>
        <end position="180"/>
    </location>
</feature>
<dbReference type="GO" id="GO:0016020">
    <property type="term" value="C:membrane"/>
    <property type="evidence" value="ECO:0007669"/>
    <property type="project" value="UniProtKB-SubCell"/>
</dbReference>
<dbReference type="OrthoDB" id="2556725at2759"/>
<feature type="transmembrane region" description="Helical" evidence="6">
    <location>
        <begin position="223"/>
        <end position="246"/>
    </location>
</feature>
<feature type="region of interest" description="Disordered" evidence="5">
    <location>
        <begin position="482"/>
        <end position="562"/>
    </location>
</feature>
<dbReference type="PANTHER" id="PTHR15549:SF26">
    <property type="entry name" value="AXIAL BUDDING PATTERN PROTEIN 2-RELATED"/>
    <property type="match status" value="1"/>
</dbReference>
<dbReference type="AlphaFoldDB" id="A0A0P1BQ82"/>
<reference evidence="7 8" key="1">
    <citation type="submission" date="2014-09" db="EMBL/GenBank/DDBJ databases">
        <authorList>
            <person name="Magalhaes I.L.F."/>
            <person name="Oliveira U."/>
            <person name="Santos F.R."/>
            <person name="Vidigal T.H.D.A."/>
            <person name="Brescovit A.D."/>
            <person name="Santos A.J."/>
        </authorList>
    </citation>
    <scope>NUCLEOTIDE SEQUENCE [LARGE SCALE GENOMIC DNA]</scope>
</reference>
<evidence type="ECO:0000256" key="2">
    <source>
        <dbReference type="ARBA" id="ARBA00022692"/>
    </source>
</evidence>
<evidence type="ECO:0000256" key="4">
    <source>
        <dbReference type="ARBA" id="ARBA00023136"/>
    </source>
</evidence>
<proteinExistence type="predicted"/>
<dbReference type="PANTHER" id="PTHR15549">
    <property type="entry name" value="PAIRED IMMUNOGLOBULIN-LIKE TYPE 2 RECEPTOR"/>
    <property type="match status" value="1"/>
</dbReference>
<dbReference type="Proteomes" id="UP000054845">
    <property type="component" value="Unassembled WGS sequence"/>
</dbReference>
<evidence type="ECO:0000256" key="1">
    <source>
        <dbReference type="ARBA" id="ARBA00004167"/>
    </source>
</evidence>
<feature type="compositionally biased region" description="Low complexity" evidence="5">
    <location>
        <begin position="132"/>
        <end position="142"/>
    </location>
</feature>
<accession>A0A0P1BQ82</accession>
<feature type="compositionally biased region" description="Polar residues" evidence="5">
    <location>
        <begin position="42"/>
        <end position="51"/>
    </location>
</feature>
<feature type="compositionally biased region" description="Low complexity" evidence="5">
    <location>
        <begin position="54"/>
        <end position="108"/>
    </location>
</feature>
<organism evidence="7 8">
    <name type="scientific">Ceraceosorus bombacis</name>
    <dbReference type="NCBI Taxonomy" id="401625"/>
    <lineage>
        <taxon>Eukaryota</taxon>
        <taxon>Fungi</taxon>
        <taxon>Dikarya</taxon>
        <taxon>Basidiomycota</taxon>
        <taxon>Ustilaginomycotina</taxon>
        <taxon>Exobasidiomycetes</taxon>
        <taxon>Ceraceosorales</taxon>
        <taxon>Ceraceosoraceae</taxon>
        <taxon>Ceraceosorus</taxon>
    </lineage>
</organism>
<dbReference type="InterPro" id="IPR051694">
    <property type="entry name" value="Immunoregulatory_rcpt-like"/>
</dbReference>
<evidence type="ECO:0000256" key="5">
    <source>
        <dbReference type="SAM" id="MobiDB-lite"/>
    </source>
</evidence>
<keyword evidence="4 6" id="KW-0472">Membrane</keyword>
<dbReference type="EMBL" id="CCYA01000265">
    <property type="protein sequence ID" value="CEH17918.1"/>
    <property type="molecule type" value="Genomic_DNA"/>
</dbReference>
<comment type="subcellular location">
    <subcellularLocation>
        <location evidence="1">Membrane</location>
        <topology evidence="1">Single-pass membrane protein</topology>
    </subcellularLocation>
</comment>
<protein>
    <submittedName>
        <fullName evidence="7">Uncharacterized protein</fullName>
    </submittedName>
</protein>
<name>A0A0P1BQ82_9BASI</name>